<evidence type="ECO:0000256" key="5">
    <source>
        <dbReference type="ARBA" id="ARBA00022691"/>
    </source>
</evidence>
<protein>
    <recommendedName>
        <fullName evidence="7">Ribosomal RNA small subunit methyltransferase A</fullName>
        <ecNumber evidence="7">2.1.1.182</ecNumber>
    </recommendedName>
    <alternativeName>
        <fullName evidence="7">16S rRNA (adenine(1518)-N(6)/adenine(1519)-N(6))-dimethyltransferase</fullName>
    </alternativeName>
    <alternativeName>
        <fullName evidence="7">16S rRNA dimethyladenosine transferase</fullName>
    </alternativeName>
    <alternativeName>
        <fullName evidence="7">16S rRNA dimethylase</fullName>
    </alternativeName>
    <alternativeName>
        <fullName evidence="7">S-adenosylmethionine-6-N', N'-adenosyl(rRNA) dimethyltransferase</fullName>
    </alternativeName>
</protein>
<dbReference type="PANTHER" id="PTHR11727">
    <property type="entry name" value="DIMETHYLADENOSINE TRANSFERASE"/>
    <property type="match status" value="1"/>
</dbReference>
<dbReference type="InterPro" id="IPR011530">
    <property type="entry name" value="rRNA_adenine_dimethylase"/>
</dbReference>
<dbReference type="GO" id="GO:0052908">
    <property type="term" value="F:16S rRNA (adenine(1518)-N(6)/adenine(1519)-N(6))-dimethyltransferase activity"/>
    <property type="evidence" value="ECO:0007669"/>
    <property type="project" value="UniProtKB-EC"/>
</dbReference>
<dbReference type="SMART" id="SM00650">
    <property type="entry name" value="rADc"/>
    <property type="match status" value="1"/>
</dbReference>
<keyword evidence="5 7" id="KW-0949">S-adenosyl-L-methionine</keyword>
<organism evidence="10 11">
    <name type="scientific">Candidatus Azoamicus ciliaticola</name>
    <dbReference type="NCBI Taxonomy" id="2652803"/>
    <lineage>
        <taxon>Bacteria</taxon>
        <taxon>Pseudomonadati</taxon>
        <taxon>Pseudomonadota</taxon>
        <taxon>Gammaproteobacteria</taxon>
        <taxon>Candidatus Azoamicaceae</taxon>
        <taxon>Candidatus Azoamicus</taxon>
    </lineage>
</organism>
<comment type="subcellular location">
    <subcellularLocation>
        <location evidence="7">Cytoplasm</location>
    </subcellularLocation>
</comment>
<accession>A0A6J5JWB9</accession>
<keyword evidence="3 7" id="KW-0489">Methyltransferase</keyword>
<dbReference type="EMBL" id="LR794158">
    <property type="protein sequence ID" value="CAB3976255.1"/>
    <property type="molecule type" value="Genomic_DNA"/>
</dbReference>
<feature type="domain" description="Ribosomal RNA adenine methylase transferase N-terminal" evidence="9">
    <location>
        <begin position="18"/>
        <end position="187"/>
    </location>
</feature>
<keyword evidence="1 7" id="KW-0963">Cytoplasm</keyword>
<dbReference type="InterPro" id="IPR029063">
    <property type="entry name" value="SAM-dependent_MTases_sf"/>
</dbReference>
<feature type="binding site" evidence="7 8">
    <location>
        <position position="83"/>
    </location>
    <ligand>
        <name>S-adenosyl-L-methionine</name>
        <dbReference type="ChEBI" id="CHEBI:59789"/>
    </ligand>
</feature>
<dbReference type="HAMAP" id="MF_00607">
    <property type="entry name" value="16SrRNA_methyltr_A"/>
    <property type="match status" value="1"/>
</dbReference>
<dbReference type="PANTHER" id="PTHR11727:SF7">
    <property type="entry name" value="DIMETHYLADENOSINE TRANSFERASE-RELATED"/>
    <property type="match status" value="1"/>
</dbReference>
<dbReference type="Gene3D" id="1.10.8.100">
    <property type="entry name" value="Ribosomal RNA adenine dimethylase-like, domain 2"/>
    <property type="match status" value="1"/>
</dbReference>
<sequence>MTIFKKYLGQNFLIDQNIKNKILKSINIEKDDIVIEIGAGEGSISSEISFLSKKSYFIEVDKKFIKELEKTINKNKSSIHNDDILKFNIKDIVKKHKKIRIIGNLPYKISTKIILMLTDFKKNIKDIHFIVQKEIAEKITFKKNDQNKLAIKIQFFFEIEKMYDIKPNSFYPIPKITSSFIKLTPKKCTNEIKDINLFNNILTQAFNNQRKKIKKSIKEIKDENVIKNTDLRPKQLSIKEFLNIYKHIKKIEEYK</sequence>
<evidence type="ECO:0000259" key="9">
    <source>
        <dbReference type="SMART" id="SM00650"/>
    </source>
</evidence>
<evidence type="ECO:0000256" key="4">
    <source>
        <dbReference type="ARBA" id="ARBA00022679"/>
    </source>
</evidence>
<feature type="binding site" evidence="7 8">
    <location>
        <position position="104"/>
    </location>
    <ligand>
        <name>S-adenosyl-L-methionine</name>
        <dbReference type="ChEBI" id="CHEBI:59789"/>
    </ligand>
</feature>
<dbReference type="Proteomes" id="UP000509549">
    <property type="component" value="Chromosome"/>
</dbReference>
<dbReference type="NCBIfam" id="TIGR00755">
    <property type="entry name" value="ksgA"/>
    <property type="match status" value="1"/>
</dbReference>
<evidence type="ECO:0000256" key="2">
    <source>
        <dbReference type="ARBA" id="ARBA00022552"/>
    </source>
</evidence>
<feature type="binding site" evidence="7 8">
    <location>
        <position position="13"/>
    </location>
    <ligand>
        <name>S-adenosyl-L-methionine</name>
        <dbReference type="ChEBI" id="CHEBI:59789"/>
    </ligand>
</feature>
<dbReference type="InterPro" id="IPR023165">
    <property type="entry name" value="rRNA_Ade_diMease-like_C"/>
</dbReference>
<evidence type="ECO:0000256" key="7">
    <source>
        <dbReference type="HAMAP-Rule" id="MF_00607"/>
    </source>
</evidence>
<dbReference type="GO" id="GO:0003723">
    <property type="term" value="F:RNA binding"/>
    <property type="evidence" value="ECO:0007669"/>
    <property type="project" value="UniProtKB-UniRule"/>
</dbReference>
<keyword evidence="11" id="KW-1185">Reference proteome</keyword>
<feature type="binding site" evidence="7 8">
    <location>
        <position position="38"/>
    </location>
    <ligand>
        <name>S-adenosyl-L-methionine</name>
        <dbReference type="ChEBI" id="CHEBI:59789"/>
    </ligand>
</feature>
<dbReference type="GO" id="GO:0005829">
    <property type="term" value="C:cytosol"/>
    <property type="evidence" value="ECO:0007669"/>
    <property type="project" value="TreeGrafter"/>
</dbReference>
<evidence type="ECO:0000313" key="10">
    <source>
        <dbReference type="EMBL" id="CAB3976255.1"/>
    </source>
</evidence>
<dbReference type="InterPro" id="IPR001737">
    <property type="entry name" value="KsgA/Erm"/>
</dbReference>
<comment type="similarity">
    <text evidence="7">Belongs to the class I-like SAM-binding methyltransferase superfamily. rRNA adenine N(6)-methyltransferase family. RsmA subfamily.</text>
</comment>
<comment type="function">
    <text evidence="7">Specifically dimethylates two adjacent adenosines (A1518 and A1519) in the loop of a conserved hairpin near the 3'-end of 16S rRNA in the 30S particle. May play a critical role in biogenesis of 30S subunits.</text>
</comment>
<gene>
    <name evidence="7 10" type="primary">rsmA</name>
    <name evidence="7" type="synonym">ksgA</name>
    <name evidence="10" type="ORF">ESZ_00035</name>
</gene>
<dbReference type="EC" id="2.1.1.182" evidence="7"/>
<evidence type="ECO:0000313" key="11">
    <source>
        <dbReference type="Proteomes" id="UP000509549"/>
    </source>
</evidence>
<evidence type="ECO:0000256" key="6">
    <source>
        <dbReference type="ARBA" id="ARBA00022884"/>
    </source>
</evidence>
<evidence type="ECO:0000256" key="1">
    <source>
        <dbReference type="ARBA" id="ARBA00022490"/>
    </source>
</evidence>
<feature type="binding site" evidence="7 8">
    <location>
        <position position="11"/>
    </location>
    <ligand>
        <name>S-adenosyl-L-methionine</name>
        <dbReference type="ChEBI" id="CHEBI:59789"/>
    </ligand>
</feature>
<dbReference type="SUPFAM" id="SSF53335">
    <property type="entry name" value="S-adenosyl-L-methionine-dependent methyltransferases"/>
    <property type="match status" value="1"/>
</dbReference>
<keyword evidence="4 7" id="KW-0808">Transferase</keyword>
<feature type="binding site" evidence="7 8">
    <location>
        <position position="59"/>
    </location>
    <ligand>
        <name>S-adenosyl-L-methionine</name>
        <dbReference type="ChEBI" id="CHEBI:59789"/>
    </ligand>
</feature>
<evidence type="ECO:0000256" key="8">
    <source>
        <dbReference type="PROSITE-ProRule" id="PRU01026"/>
    </source>
</evidence>
<dbReference type="KEGG" id="acil:ESZ_00035"/>
<reference evidence="10 11" key="1">
    <citation type="submission" date="2020-04" db="EMBL/GenBank/DDBJ databases">
        <authorList>
            <person name="Graf S J."/>
        </authorList>
    </citation>
    <scope>NUCLEOTIDE SEQUENCE [LARGE SCALE GENOMIC DNA]</scope>
    <source>
        <strain evidence="10">1</strain>
    </source>
</reference>
<dbReference type="AlphaFoldDB" id="A0A6J5JWB9"/>
<dbReference type="PROSITE" id="PS51689">
    <property type="entry name" value="SAM_RNA_A_N6_MT"/>
    <property type="match status" value="1"/>
</dbReference>
<dbReference type="InterPro" id="IPR020598">
    <property type="entry name" value="rRNA_Ade_methylase_Trfase_N"/>
</dbReference>
<name>A0A6J5JWB9_9GAMM</name>
<keyword evidence="2 7" id="KW-0698">rRNA processing</keyword>
<dbReference type="Pfam" id="PF00398">
    <property type="entry name" value="RrnaAD"/>
    <property type="match status" value="1"/>
</dbReference>
<evidence type="ECO:0000256" key="3">
    <source>
        <dbReference type="ARBA" id="ARBA00022603"/>
    </source>
</evidence>
<dbReference type="RefSeq" id="WP_176604792.1">
    <property type="nucleotide sequence ID" value="NZ_LR794158.1"/>
</dbReference>
<keyword evidence="6 7" id="KW-0694">RNA-binding</keyword>
<dbReference type="Gene3D" id="3.40.50.150">
    <property type="entry name" value="Vaccinia Virus protein VP39"/>
    <property type="match status" value="1"/>
</dbReference>
<proteinExistence type="inferred from homology"/>
<comment type="catalytic activity">
    <reaction evidence="7">
        <text>adenosine(1518)/adenosine(1519) in 16S rRNA + 4 S-adenosyl-L-methionine = N(6)-dimethyladenosine(1518)/N(6)-dimethyladenosine(1519) in 16S rRNA + 4 S-adenosyl-L-homocysteine + 4 H(+)</text>
        <dbReference type="Rhea" id="RHEA:19609"/>
        <dbReference type="Rhea" id="RHEA-COMP:10232"/>
        <dbReference type="Rhea" id="RHEA-COMP:10233"/>
        <dbReference type="ChEBI" id="CHEBI:15378"/>
        <dbReference type="ChEBI" id="CHEBI:57856"/>
        <dbReference type="ChEBI" id="CHEBI:59789"/>
        <dbReference type="ChEBI" id="CHEBI:74411"/>
        <dbReference type="ChEBI" id="CHEBI:74493"/>
        <dbReference type="EC" id="2.1.1.182"/>
    </reaction>
</comment>